<feature type="region of interest" description="Disordered" evidence="17">
    <location>
        <begin position="382"/>
        <end position="402"/>
    </location>
</feature>
<feature type="transmembrane region" description="Helical" evidence="16">
    <location>
        <begin position="1236"/>
        <end position="1257"/>
    </location>
</feature>
<organism evidence="19 20">
    <name type="scientific">Batrachochytrium salamandrivorans</name>
    <dbReference type="NCBI Taxonomy" id="1357716"/>
    <lineage>
        <taxon>Eukaryota</taxon>
        <taxon>Fungi</taxon>
        <taxon>Fungi incertae sedis</taxon>
        <taxon>Chytridiomycota</taxon>
        <taxon>Chytridiomycota incertae sedis</taxon>
        <taxon>Chytridiomycetes</taxon>
        <taxon>Rhizophydiales</taxon>
        <taxon>Rhizophydiales incertae sedis</taxon>
        <taxon>Batrachochytrium</taxon>
    </lineage>
</organism>
<dbReference type="SFLD" id="SFLDG00002">
    <property type="entry name" value="C1.7:_P-type_atpase_like"/>
    <property type="match status" value="1"/>
</dbReference>
<dbReference type="Gene3D" id="2.70.150.10">
    <property type="entry name" value="Calcium-transporting ATPase, cytoplasmic transduction domain A"/>
    <property type="match status" value="1"/>
</dbReference>
<keyword evidence="3" id="KW-0813">Transport</keyword>
<dbReference type="PRINTS" id="PR00943">
    <property type="entry name" value="CUATPASE"/>
</dbReference>
<keyword evidence="11" id="KW-1278">Translocase</keyword>
<dbReference type="Pfam" id="PF00702">
    <property type="entry name" value="Hydrolase"/>
    <property type="match status" value="1"/>
</dbReference>
<evidence type="ECO:0000256" key="16">
    <source>
        <dbReference type="RuleBase" id="RU362081"/>
    </source>
</evidence>
<evidence type="ECO:0000256" key="7">
    <source>
        <dbReference type="ARBA" id="ARBA00022741"/>
    </source>
</evidence>
<dbReference type="CDD" id="cd02094">
    <property type="entry name" value="P-type_ATPase_Cu-like"/>
    <property type="match status" value="1"/>
</dbReference>
<dbReference type="SUPFAM" id="SSF55008">
    <property type="entry name" value="HMA, heavy metal-associated domain"/>
    <property type="match status" value="4"/>
</dbReference>
<feature type="transmembrane region" description="Helical" evidence="16">
    <location>
        <begin position="675"/>
        <end position="693"/>
    </location>
</feature>
<feature type="domain" description="HMA" evidence="18">
    <location>
        <begin position="172"/>
        <end position="238"/>
    </location>
</feature>
<dbReference type="InterPro" id="IPR027256">
    <property type="entry name" value="P-typ_ATPase_IB"/>
</dbReference>
<evidence type="ECO:0000259" key="18">
    <source>
        <dbReference type="PROSITE" id="PS50846"/>
    </source>
</evidence>
<feature type="compositionally biased region" description="Basic and acidic residues" evidence="17">
    <location>
        <begin position="92"/>
        <end position="103"/>
    </location>
</feature>
<dbReference type="EMBL" id="JAFCIX010000284">
    <property type="protein sequence ID" value="KAH6595705.1"/>
    <property type="molecule type" value="Genomic_DNA"/>
</dbReference>
<accession>A0ABQ8FCN8</accession>
<feature type="transmembrane region" description="Helical" evidence="16">
    <location>
        <begin position="604"/>
        <end position="623"/>
    </location>
</feature>
<dbReference type="InterPro" id="IPR017969">
    <property type="entry name" value="Heavy-metal-associated_CS"/>
</dbReference>
<dbReference type="SFLD" id="SFLDS00003">
    <property type="entry name" value="Haloacid_Dehalogenase"/>
    <property type="match status" value="1"/>
</dbReference>
<keyword evidence="14" id="KW-0406">Ion transport</keyword>
<dbReference type="Proteomes" id="UP001648503">
    <property type="component" value="Unassembled WGS sequence"/>
</dbReference>
<sequence length="1397" mass="149501">MDGPTRSSNDSRRGRPLLAAASSEGQSLLLHPEMHSRSSGDGPRRRPSPSRHSNDSNRSNTSNRSTSGLMHEPPFLIMEQHAAPSPSSITNDHGHGHGHDHGDSFIQSRLLPPAHQTLLLPKELMVFEQDKCMNTETITNVTTTNTMNTTTTNTIINNNSQMSSSLQDKSSVPLSLDIVGMTCQSCVNAINTALSAMPGIDSFAVSLERNSVSMHYDHELISPDDIIEAIDECGFAASIATIVTTPSLLLAVIDIKGMTCNSCVQSITAILLDLPGIHSASVDLSKESANVVFNPSQCSDILIIAAIEDAGFDASMAHTTSYTQSSLSSPKQPQTTLLSSHPSTTGNGTTPIHSAGFPLLNRPKESSVTTLVGGSMRSPGNFLQSISPTTSYQESSDSTGKSSTKTATIEIQGMTCASCVSSIERHLKAQPGIVSCKVALSLERAQVEYISSALNERKIADLISDIGFEATPLVCSEIGKVDLSIYGMTCGSCSGKIEREISKIPGIRRVTINLLGQTGRFEFDKSIVGVRDIVDRIEELGFNAIITDVGSQAQIDSLARTREIRRWRKAFWQSLYLAIPVSVTSMILPTLIPSIIDADVVFPGLRLGDLIMMGFTIPIQFGTGQRFYKAAFKALKHNSYTMDVLITLGTTLAFTFSVLAMINTVMRGGTPRAQVFFETSATLVTFVMLGRYLENLAKAKTGSALSKLISLTPSRALLLEHDKTTGDLVEREIPSELIKTGDLLKIVPGERIPADGTVEYGITEVDESLITGEPVPVTKRVRDKVISGTVNGSGVVHIHAERVGSDTTLSQIVKLVSEAQTSKAPIQNIADKIAGVFVPAVIALGVATFIMWMCIIQTTQWIPSSFPADSHWLFVCLSMCISVIVVACPCALGLATPTAVMVGTGIGAKLGILIKGGGPLEMAHRVSKIIFDKTGTLTMGKMSLVAMTTDPVAGARHITEKVLLSMVGAAESNSEHPLGKSIVRYARQRLNLGANRAFPEQILDFHAVPGSGLSCCVILSDASHTTHQLHLGSSKFLAQECRVVISDTHLAVKQQHEAQGRTVIFVAIDGHFAGLFAFEDTIKPESLSVVRALKRMGIQVAMVTGDQELTACAIAKQCGITEIHSGTSPQGKKRIVEEMQADGHVVAMIGDGINDSASIAQADMGIAVFGGTDVAMEAANVVLMRPDLTDVVTAIDLSRTIFRRIWINFMWASVYNLFMIPLAMGVGAPWGLTLPAMVSGLAMSMSSVSVVVSSLLLRNYRRPLIGLDGSVVGKEHLNDGKLDSLLATALGSADDVESHMGAADNDFEHGSDSDFDAGESDFDQLHAPMTRISLSRRSTENPAYTQHSPIPLSARIDGATRGISDSIQTAMSKAFGYSSRYTPVGETNDVAIPMHTL</sequence>
<feature type="transmembrane region" description="Helical" evidence="16">
    <location>
        <begin position="872"/>
        <end position="895"/>
    </location>
</feature>
<dbReference type="InterPro" id="IPR023214">
    <property type="entry name" value="HAD_sf"/>
</dbReference>
<feature type="region of interest" description="Disordered" evidence="17">
    <location>
        <begin position="83"/>
        <end position="106"/>
    </location>
</feature>
<dbReference type="InterPro" id="IPR036163">
    <property type="entry name" value="HMA_dom_sf"/>
</dbReference>
<keyword evidence="5 16" id="KW-0479">Metal-binding</keyword>
<evidence type="ECO:0000256" key="2">
    <source>
        <dbReference type="ARBA" id="ARBA00006024"/>
    </source>
</evidence>
<feature type="domain" description="HMA" evidence="18">
    <location>
        <begin position="405"/>
        <end position="471"/>
    </location>
</feature>
<feature type="transmembrane region" description="Helical" evidence="16">
    <location>
        <begin position="1205"/>
        <end position="1224"/>
    </location>
</feature>
<evidence type="ECO:0000256" key="3">
    <source>
        <dbReference type="ARBA" id="ARBA00022448"/>
    </source>
</evidence>
<evidence type="ECO:0000256" key="9">
    <source>
        <dbReference type="ARBA" id="ARBA00022840"/>
    </source>
</evidence>
<evidence type="ECO:0000313" key="19">
    <source>
        <dbReference type="EMBL" id="KAH6595705.1"/>
    </source>
</evidence>
<dbReference type="PANTHER" id="PTHR43520:SF8">
    <property type="entry name" value="P-TYPE CU(+) TRANSPORTER"/>
    <property type="match status" value="1"/>
</dbReference>
<gene>
    <name evidence="19" type="ORF">BASA50_005661</name>
</gene>
<feature type="transmembrane region" description="Helical" evidence="16">
    <location>
        <begin position="644"/>
        <end position="663"/>
    </location>
</feature>
<keyword evidence="15 16" id="KW-0472">Membrane</keyword>
<evidence type="ECO:0000256" key="1">
    <source>
        <dbReference type="ARBA" id="ARBA00004127"/>
    </source>
</evidence>
<feature type="region of interest" description="Disordered" evidence="17">
    <location>
        <begin position="1"/>
        <end position="70"/>
    </location>
</feature>
<keyword evidence="6" id="KW-0677">Repeat</keyword>
<feature type="compositionally biased region" description="Polar residues" evidence="17">
    <location>
        <begin position="382"/>
        <end position="394"/>
    </location>
</feature>
<dbReference type="PROSITE" id="PS00154">
    <property type="entry name" value="ATPASE_E1_E2"/>
    <property type="match status" value="1"/>
</dbReference>
<dbReference type="PROSITE" id="PS01047">
    <property type="entry name" value="HMA_1"/>
    <property type="match status" value="4"/>
</dbReference>
<evidence type="ECO:0000256" key="5">
    <source>
        <dbReference type="ARBA" id="ARBA00022723"/>
    </source>
</evidence>
<protein>
    <recommendedName>
        <fullName evidence="18">HMA domain-containing protein</fullName>
    </recommendedName>
</protein>
<dbReference type="SUPFAM" id="SSF56784">
    <property type="entry name" value="HAD-like"/>
    <property type="match status" value="1"/>
</dbReference>
<evidence type="ECO:0000256" key="17">
    <source>
        <dbReference type="SAM" id="MobiDB-lite"/>
    </source>
</evidence>
<keyword evidence="10" id="KW-0460">Magnesium</keyword>
<feature type="compositionally biased region" description="Low complexity" evidence="17">
    <location>
        <begin position="56"/>
        <end position="67"/>
    </location>
</feature>
<name>A0ABQ8FCN8_9FUNG</name>
<evidence type="ECO:0000256" key="4">
    <source>
        <dbReference type="ARBA" id="ARBA00022692"/>
    </source>
</evidence>
<evidence type="ECO:0000256" key="13">
    <source>
        <dbReference type="ARBA" id="ARBA00023008"/>
    </source>
</evidence>
<dbReference type="InterPro" id="IPR023299">
    <property type="entry name" value="ATPase_P-typ_cyto_dom_N"/>
</dbReference>
<dbReference type="InterPro" id="IPR036412">
    <property type="entry name" value="HAD-like_sf"/>
</dbReference>
<dbReference type="SUPFAM" id="SSF81665">
    <property type="entry name" value="Calcium ATPase, transmembrane domain M"/>
    <property type="match status" value="1"/>
</dbReference>
<dbReference type="InterPro" id="IPR059000">
    <property type="entry name" value="ATPase_P-type_domA"/>
</dbReference>
<dbReference type="CDD" id="cd00371">
    <property type="entry name" value="HMA"/>
    <property type="match status" value="4"/>
</dbReference>
<evidence type="ECO:0000256" key="10">
    <source>
        <dbReference type="ARBA" id="ARBA00022842"/>
    </source>
</evidence>
<dbReference type="PROSITE" id="PS50846">
    <property type="entry name" value="HMA_2"/>
    <property type="match status" value="4"/>
</dbReference>
<dbReference type="PANTHER" id="PTHR43520">
    <property type="entry name" value="ATP7, ISOFORM B"/>
    <property type="match status" value="1"/>
</dbReference>
<keyword evidence="7 16" id="KW-0547">Nucleotide-binding</keyword>
<evidence type="ECO:0000256" key="15">
    <source>
        <dbReference type="ARBA" id="ARBA00023136"/>
    </source>
</evidence>
<evidence type="ECO:0000256" key="12">
    <source>
        <dbReference type="ARBA" id="ARBA00022989"/>
    </source>
</evidence>
<evidence type="ECO:0000256" key="14">
    <source>
        <dbReference type="ARBA" id="ARBA00023065"/>
    </source>
</evidence>
<dbReference type="NCBIfam" id="TIGR01525">
    <property type="entry name" value="ATPase-IB_hvy"/>
    <property type="match status" value="1"/>
</dbReference>
<dbReference type="PRINTS" id="PR00942">
    <property type="entry name" value="CUATPASEI"/>
</dbReference>
<feature type="domain" description="HMA" evidence="18">
    <location>
        <begin position="249"/>
        <end position="315"/>
    </location>
</feature>
<dbReference type="Gene3D" id="3.30.70.100">
    <property type="match status" value="4"/>
</dbReference>
<feature type="domain" description="HMA" evidence="18">
    <location>
        <begin position="479"/>
        <end position="545"/>
    </location>
</feature>
<dbReference type="NCBIfam" id="TIGR01494">
    <property type="entry name" value="ATPase_P-type"/>
    <property type="match status" value="2"/>
</dbReference>
<dbReference type="InterPro" id="IPR008250">
    <property type="entry name" value="ATPase_P-typ_transduc_dom_A_sf"/>
</dbReference>
<dbReference type="SFLD" id="SFLDF00027">
    <property type="entry name" value="p-type_atpase"/>
    <property type="match status" value="1"/>
</dbReference>
<dbReference type="InterPro" id="IPR001757">
    <property type="entry name" value="P_typ_ATPase"/>
</dbReference>
<feature type="transmembrane region" description="Helical" evidence="16">
    <location>
        <begin position="833"/>
        <end position="852"/>
    </location>
</feature>
<dbReference type="InterPro" id="IPR006122">
    <property type="entry name" value="HMA_Cu_ion-bd"/>
</dbReference>
<feature type="transmembrane region" description="Helical" evidence="16">
    <location>
        <begin position="570"/>
        <end position="592"/>
    </location>
</feature>
<dbReference type="Gene3D" id="3.40.1110.10">
    <property type="entry name" value="Calcium-transporting ATPase, cytoplasmic domain N"/>
    <property type="match status" value="1"/>
</dbReference>
<proteinExistence type="inferred from homology"/>
<feature type="region of interest" description="Disordered" evidence="17">
    <location>
        <begin position="323"/>
        <end position="348"/>
    </location>
</feature>
<dbReference type="InterPro" id="IPR023298">
    <property type="entry name" value="ATPase_P-typ_TM_dom_sf"/>
</dbReference>
<evidence type="ECO:0000256" key="8">
    <source>
        <dbReference type="ARBA" id="ARBA00022796"/>
    </source>
</evidence>
<dbReference type="PRINTS" id="PR00119">
    <property type="entry name" value="CATATPASE"/>
</dbReference>
<reference evidence="19 20" key="1">
    <citation type="submission" date="2021-02" db="EMBL/GenBank/DDBJ databases">
        <title>Variation within the Batrachochytrium salamandrivorans European outbreak.</title>
        <authorList>
            <person name="Kelly M."/>
            <person name="Pasmans F."/>
            <person name="Shea T.P."/>
            <person name="Munoz J.F."/>
            <person name="Carranza S."/>
            <person name="Cuomo C.A."/>
            <person name="Martel A."/>
        </authorList>
    </citation>
    <scope>NUCLEOTIDE SEQUENCE [LARGE SCALE GENOMIC DNA]</scope>
    <source>
        <strain evidence="19 20">AMFP18/2</strain>
    </source>
</reference>
<dbReference type="NCBIfam" id="TIGR00003">
    <property type="entry name" value="copper ion binding protein"/>
    <property type="match status" value="3"/>
</dbReference>
<keyword evidence="20" id="KW-1185">Reference proteome</keyword>
<evidence type="ECO:0000256" key="6">
    <source>
        <dbReference type="ARBA" id="ARBA00022737"/>
    </source>
</evidence>
<comment type="subcellular location">
    <subcellularLocation>
        <location evidence="1">Endomembrane system</location>
        <topology evidence="1">Multi-pass membrane protein</topology>
    </subcellularLocation>
    <subcellularLocation>
        <location evidence="16">Membrane</location>
    </subcellularLocation>
</comment>
<evidence type="ECO:0000313" key="20">
    <source>
        <dbReference type="Proteomes" id="UP001648503"/>
    </source>
</evidence>
<keyword evidence="8" id="KW-0187">Copper transport</keyword>
<comment type="caution">
    <text evidence="19">The sequence shown here is derived from an EMBL/GenBank/DDBJ whole genome shotgun (WGS) entry which is preliminary data.</text>
</comment>
<dbReference type="Gene3D" id="3.40.50.1000">
    <property type="entry name" value="HAD superfamily/HAD-like"/>
    <property type="match status" value="1"/>
</dbReference>
<comment type="similarity">
    <text evidence="2 16">Belongs to the cation transport ATPase (P-type) (TC 3.A.3) family. Type IB subfamily.</text>
</comment>
<feature type="compositionally biased region" description="Basic and acidic residues" evidence="17">
    <location>
        <begin position="32"/>
        <end position="44"/>
    </location>
</feature>
<dbReference type="InterPro" id="IPR018303">
    <property type="entry name" value="ATPase_P-typ_P_site"/>
</dbReference>
<keyword evidence="4 16" id="KW-0812">Transmembrane</keyword>
<dbReference type="Pfam" id="PF00403">
    <property type="entry name" value="HMA"/>
    <property type="match status" value="4"/>
</dbReference>
<keyword evidence="12 16" id="KW-1133">Transmembrane helix</keyword>
<keyword evidence="9 16" id="KW-0067">ATP-binding</keyword>
<dbReference type="InterPro" id="IPR044492">
    <property type="entry name" value="P_typ_ATPase_HD_dom"/>
</dbReference>
<evidence type="ECO:0000256" key="11">
    <source>
        <dbReference type="ARBA" id="ARBA00022967"/>
    </source>
</evidence>
<dbReference type="InterPro" id="IPR006121">
    <property type="entry name" value="HMA_dom"/>
</dbReference>
<dbReference type="SUPFAM" id="SSF81653">
    <property type="entry name" value="Calcium ATPase, transduction domain A"/>
    <property type="match status" value="1"/>
</dbReference>
<dbReference type="Pfam" id="PF00122">
    <property type="entry name" value="E1-E2_ATPase"/>
    <property type="match status" value="1"/>
</dbReference>
<keyword evidence="13" id="KW-0186">Copper</keyword>